<comment type="caution">
    <text evidence="1">The sequence shown here is derived from an EMBL/GenBank/DDBJ whole genome shotgun (WGS) entry which is preliminary data.</text>
</comment>
<dbReference type="AlphaFoldDB" id="V6ASM7"/>
<organism evidence="1 2">
    <name type="scientific">Candidatus Nitrosotenuis uzonensis</name>
    <dbReference type="NCBI Taxonomy" id="1407055"/>
    <lineage>
        <taxon>Archaea</taxon>
        <taxon>Nitrososphaerota</taxon>
        <taxon>Candidatus Nitrosotenuis</taxon>
    </lineage>
</organism>
<evidence type="ECO:0000313" key="1">
    <source>
        <dbReference type="EMBL" id="CDI05453.1"/>
    </source>
</evidence>
<accession>V6ASM7</accession>
<protein>
    <submittedName>
        <fullName evidence="1">Uncharacterized protein</fullName>
    </submittedName>
</protein>
<dbReference type="EMBL" id="CBTY010000008">
    <property type="protein sequence ID" value="CDI05453.1"/>
    <property type="molecule type" value="Genomic_DNA"/>
</dbReference>
<reference evidence="1 2" key="1">
    <citation type="journal article" date="2013" name="PLoS ONE">
        <title>Enrichment and Genome Sequence of the Group I.1a Ammonia-Oxidizing Archaeon ?Ca. Nitrosotenuis uzonensis? Representing a Clade Globally.</title>
        <authorList>
            <person name="Lebedeva E.V."/>
            <person name="Hatzenpichler R."/>
            <person name="Pelletier E."/>
            <person name="Schuster N."/>
            <person name="Hauzmayer S."/>
            <person name="Bulaev A."/>
            <person name="Grigor'eva N.V."/>
            <person name="Galushko A."/>
            <person name="Schmid M."/>
            <person name="Palatinszky M."/>
            <person name="Le Paslier D."/>
            <person name="Daims H."/>
            <person name="Wagner M."/>
        </authorList>
    </citation>
    <scope>NUCLEOTIDE SEQUENCE [LARGE SCALE GENOMIC DNA]</scope>
    <source>
        <strain evidence="1 2">N4</strain>
    </source>
</reference>
<evidence type="ECO:0000313" key="2">
    <source>
        <dbReference type="Proteomes" id="UP000018159"/>
    </source>
</evidence>
<keyword evidence="2" id="KW-1185">Reference proteome</keyword>
<sequence>MKRLAKTKVWNAGSRKARPFRTFNDGYGLGSRLTKDWNSKPNPPKVYIGGYRIHHGLVGAALTVAGILSEKPALVGLGASLALDDIADMPDWLNFENGKPTQHYLPQWSSCHSGFA</sequence>
<gene>
    <name evidence="1" type="ORF">NITUZ_30145</name>
</gene>
<dbReference type="RefSeq" id="WP_048195243.1">
    <property type="nucleotide sequence ID" value="NZ_CBTY010000008.1"/>
</dbReference>
<name>V6ASM7_9ARCH</name>
<dbReference type="STRING" id="1407055.NITUZ_30145"/>
<proteinExistence type="predicted"/>
<dbReference type="Proteomes" id="UP000018159">
    <property type="component" value="Unassembled WGS sequence"/>
</dbReference>